<accession>A0A498J2Q1</accession>
<proteinExistence type="predicted"/>
<evidence type="ECO:0000313" key="1">
    <source>
        <dbReference type="EMBL" id="RXH88123.1"/>
    </source>
</evidence>
<comment type="caution">
    <text evidence="1">The sequence shown here is derived from an EMBL/GenBank/DDBJ whole genome shotgun (WGS) entry which is preliminary data.</text>
</comment>
<dbReference type="AlphaFoldDB" id="A0A498J2Q1"/>
<organism evidence="1 2">
    <name type="scientific">Malus domestica</name>
    <name type="common">Apple</name>
    <name type="synonym">Pyrus malus</name>
    <dbReference type="NCBI Taxonomy" id="3750"/>
    <lineage>
        <taxon>Eukaryota</taxon>
        <taxon>Viridiplantae</taxon>
        <taxon>Streptophyta</taxon>
        <taxon>Embryophyta</taxon>
        <taxon>Tracheophyta</taxon>
        <taxon>Spermatophyta</taxon>
        <taxon>Magnoliopsida</taxon>
        <taxon>eudicotyledons</taxon>
        <taxon>Gunneridae</taxon>
        <taxon>Pentapetalae</taxon>
        <taxon>rosids</taxon>
        <taxon>fabids</taxon>
        <taxon>Rosales</taxon>
        <taxon>Rosaceae</taxon>
        <taxon>Amygdaloideae</taxon>
        <taxon>Maleae</taxon>
        <taxon>Malus</taxon>
    </lineage>
</organism>
<keyword evidence="2" id="KW-1185">Reference proteome</keyword>
<name>A0A498J2Q1_MALDO</name>
<reference evidence="1 2" key="1">
    <citation type="submission" date="2018-10" db="EMBL/GenBank/DDBJ databases">
        <title>A high-quality apple genome assembly.</title>
        <authorList>
            <person name="Hu J."/>
        </authorList>
    </citation>
    <scope>NUCLEOTIDE SEQUENCE [LARGE SCALE GENOMIC DNA]</scope>
    <source>
        <strain evidence="2">cv. HFTH1</strain>
        <tissue evidence="1">Young leaf</tissue>
    </source>
</reference>
<evidence type="ECO:0000313" key="2">
    <source>
        <dbReference type="Proteomes" id="UP000290289"/>
    </source>
</evidence>
<sequence length="38" mass="4371">MLLLFRELTHNPNLLILLPHSSPCLFFPHLSNSPSQSR</sequence>
<dbReference type="Proteomes" id="UP000290289">
    <property type="component" value="Chromosome 10"/>
</dbReference>
<gene>
    <name evidence="1" type="ORF">DVH24_042194</name>
</gene>
<dbReference type="EMBL" id="RDQH01000336">
    <property type="protein sequence ID" value="RXH88123.1"/>
    <property type="molecule type" value="Genomic_DNA"/>
</dbReference>
<protein>
    <submittedName>
        <fullName evidence="1">Uncharacterized protein</fullName>
    </submittedName>
</protein>